<organism evidence="3 4">
    <name type="scientific">Adineta steineri</name>
    <dbReference type="NCBI Taxonomy" id="433720"/>
    <lineage>
        <taxon>Eukaryota</taxon>
        <taxon>Metazoa</taxon>
        <taxon>Spiralia</taxon>
        <taxon>Gnathifera</taxon>
        <taxon>Rotifera</taxon>
        <taxon>Eurotatoria</taxon>
        <taxon>Bdelloidea</taxon>
        <taxon>Adinetida</taxon>
        <taxon>Adinetidae</taxon>
        <taxon>Adineta</taxon>
    </lineage>
</organism>
<evidence type="ECO:0000313" key="3">
    <source>
        <dbReference type="EMBL" id="CAF1012023.1"/>
    </source>
</evidence>
<dbReference type="AlphaFoldDB" id="A0A814HJS8"/>
<accession>A0A814HJS8</accession>
<comment type="caution">
    <text evidence="3">The sequence shown here is derived from an EMBL/GenBank/DDBJ whole genome shotgun (WGS) entry which is preliminary data.</text>
</comment>
<evidence type="ECO:0000313" key="4">
    <source>
        <dbReference type="Proteomes" id="UP000663845"/>
    </source>
</evidence>
<feature type="chain" id="PRO_5032501981" evidence="2">
    <location>
        <begin position="20"/>
        <end position="240"/>
    </location>
</feature>
<evidence type="ECO:0000256" key="1">
    <source>
        <dbReference type="SAM" id="MobiDB-lite"/>
    </source>
</evidence>
<gene>
    <name evidence="3" type="ORF">JYZ213_LOCUS16585</name>
</gene>
<feature type="compositionally biased region" description="Basic residues" evidence="1">
    <location>
        <begin position="114"/>
        <end position="150"/>
    </location>
</feature>
<dbReference type="Proteomes" id="UP000663845">
    <property type="component" value="Unassembled WGS sequence"/>
</dbReference>
<feature type="compositionally biased region" description="Acidic residues" evidence="1">
    <location>
        <begin position="52"/>
        <end position="71"/>
    </location>
</feature>
<keyword evidence="2" id="KW-0732">Signal</keyword>
<protein>
    <submittedName>
        <fullName evidence="3">Uncharacterized protein</fullName>
    </submittedName>
</protein>
<feature type="compositionally biased region" description="Basic and acidic residues" evidence="1">
    <location>
        <begin position="75"/>
        <end position="113"/>
    </location>
</feature>
<feature type="signal peptide" evidence="2">
    <location>
        <begin position="1"/>
        <end position="19"/>
    </location>
</feature>
<reference evidence="3" key="1">
    <citation type="submission" date="2021-02" db="EMBL/GenBank/DDBJ databases">
        <authorList>
            <person name="Nowell W R."/>
        </authorList>
    </citation>
    <scope>NUCLEOTIDE SEQUENCE</scope>
</reference>
<proteinExistence type="predicted"/>
<feature type="region of interest" description="Disordered" evidence="1">
    <location>
        <begin position="47"/>
        <end position="214"/>
    </location>
</feature>
<name>A0A814HJS8_9BILA</name>
<sequence length="240" mass="26735">MRWYCWFIFFAIASLSISGFPANENADENNLLAIETENDKQEDIAIEKGLLNEEEEDDDDDDDELIDEDDIWSITDRHLRQQKGKEQKGKGKQEKGKGKDKHDSSSSEENDKHNGKHGKKGKKTRCICFGKKNRHHSKKRPHQPMKHHSGPSKDHDNKRPSSPSQHGGPQQHGSPSQHGGPQQHGGSQQHGGPSQHGSSSQRPQGQGNKDQNGCKTVICNFVSSVKNVLSTFTANGNKHP</sequence>
<feature type="compositionally biased region" description="Low complexity" evidence="1">
    <location>
        <begin position="160"/>
        <end position="207"/>
    </location>
</feature>
<dbReference type="EMBL" id="CAJNOG010000150">
    <property type="protein sequence ID" value="CAF1012023.1"/>
    <property type="molecule type" value="Genomic_DNA"/>
</dbReference>
<evidence type="ECO:0000256" key="2">
    <source>
        <dbReference type="SAM" id="SignalP"/>
    </source>
</evidence>